<accession>A0A7W7BPZ3</accession>
<dbReference type="EMBL" id="JACHMD010000001">
    <property type="protein sequence ID" value="MBB4665553.1"/>
    <property type="molecule type" value="Genomic_DNA"/>
</dbReference>
<reference evidence="1 2" key="1">
    <citation type="submission" date="2020-08" db="EMBL/GenBank/DDBJ databases">
        <title>Sequencing the genomes of 1000 actinobacteria strains.</title>
        <authorList>
            <person name="Klenk H.-P."/>
        </authorList>
    </citation>
    <scope>NUCLEOTIDE SEQUENCE [LARGE SCALE GENOMIC DNA]</scope>
    <source>
        <strain evidence="1 2">DSM 24947</strain>
    </source>
</reference>
<proteinExistence type="predicted"/>
<comment type="caution">
    <text evidence="1">The sequence shown here is derived from an EMBL/GenBank/DDBJ whole genome shotgun (WGS) entry which is preliminary data.</text>
</comment>
<organism evidence="1 2">
    <name type="scientific">Microbacterium marinum</name>
    <dbReference type="NCBI Taxonomy" id="421115"/>
    <lineage>
        <taxon>Bacteria</taxon>
        <taxon>Bacillati</taxon>
        <taxon>Actinomycetota</taxon>
        <taxon>Actinomycetes</taxon>
        <taxon>Micrococcales</taxon>
        <taxon>Microbacteriaceae</taxon>
        <taxon>Microbacterium</taxon>
    </lineage>
</organism>
<dbReference type="Pfam" id="PF07388">
    <property type="entry name" value="A-2_8-polyST"/>
    <property type="match status" value="1"/>
</dbReference>
<name>A0A7W7BPZ3_9MICO</name>
<dbReference type="AlphaFoldDB" id="A0A7W7BPZ3"/>
<gene>
    <name evidence="1" type="ORF">BKA24_000262</name>
</gene>
<sequence>MTQIFVLNSTFGLMTAVAAIDSGAIAPTGGPRILLTVNAAMVPEATPSLEDIPHLAALLRRFDRVESLGALVAPVLPTQWEPGPEDLAVLERLLRRVWGIGSARVQLFLQSPQVPPSRTMAALFAGAELTVVGDGLMTYAPLRVTLPNATLSRMTGVVYADIVPGVEPFVLAERGIARHPVPMDRLQVVVDEVAADVVDPELARLAQDPAPTVLVLGQYLASLGLVSASEEHAMQAEMVERARAWHPARIVFKPHPSAPPTLSDAVVVRAREHDLDVVVYEGDVPAEIVAQRLGVTAVVAGFSTALPTLRALAGTPIASVGNAELLARFDPYENSNRMPVTIVDALTRDDSPATSLADLVAMTAYTMQPRLMRHLRPLAVKTIASMSAAERARYIGERRLTELRLPGASDRLATRVRFAPDAVSKIEQARLVARGARRRAARAWKELKGR</sequence>
<evidence type="ECO:0000313" key="1">
    <source>
        <dbReference type="EMBL" id="MBB4665553.1"/>
    </source>
</evidence>
<dbReference type="Proteomes" id="UP000573729">
    <property type="component" value="Unassembled WGS sequence"/>
</dbReference>
<keyword evidence="2" id="KW-1185">Reference proteome</keyword>
<dbReference type="RefSeq" id="WP_184214545.1">
    <property type="nucleotide sequence ID" value="NZ_JACHMD010000001.1"/>
</dbReference>
<evidence type="ECO:0000313" key="2">
    <source>
        <dbReference type="Proteomes" id="UP000573729"/>
    </source>
</evidence>
<dbReference type="InterPro" id="IPR010866">
    <property type="entry name" value="A-2_8-polyST"/>
</dbReference>
<protein>
    <submittedName>
        <fullName evidence="1">Uncharacterized protein</fullName>
    </submittedName>
</protein>